<keyword evidence="4" id="KW-1185">Reference proteome</keyword>
<feature type="compositionally biased region" description="Polar residues" evidence="1">
    <location>
        <begin position="187"/>
        <end position="209"/>
    </location>
</feature>
<dbReference type="Proteomes" id="UP001498398">
    <property type="component" value="Unassembled WGS sequence"/>
</dbReference>
<name>A0ABR1JF75_9AGAR</name>
<evidence type="ECO:0000313" key="4">
    <source>
        <dbReference type="Proteomes" id="UP001498398"/>
    </source>
</evidence>
<gene>
    <name evidence="3" type="ORF">VKT23_009361</name>
</gene>
<keyword evidence="2" id="KW-0812">Transmembrane</keyword>
<comment type="caution">
    <text evidence="3">The sequence shown here is derived from an EMBL/GenBank/DDBJ whole genome shotgun (WGS) entry which is preliminary data.</text>
</comment>
<feature type="region of interest" description="Disordered" evidence="1">
    <location>
        <begin position="251"/>
        <end position="285"/>
    </location>
</feature>
<keyword evidence="2" id="KW-1133">Transmembrane helix</keyword>
<keyword evidence="2" id="KW-0472">Membrane</keyword>
<evidence type="ECO:0000313" key="3">
    <source>
        <dbReference type="EMBL" id="KAK7460644.1"/>
    </source>
</evidence>
<feature type="region of interest" description="Disordered" evidence="1">
    <location>
        <begin position="181"/>
        <end position="228"/>
    </location>
</feature>
<feature type="compositionally biased region" description="Low complexity" evidence="1">
    <location>
        <begin position="210"/>
        <end position="228"/>
    </location>
</feature>
<reference evidence="3 4" key="1">
    <citation type="submission" date="2024-01" db="EMBL/GenBank/DDBJ databases">
        <title>A draft genome for the cacao thread blight pathogen Marasmiellus scandens.</title>
        <authorList>
            <person name="Baruah I.K."/>
            <person name="Leung J."/>
            <person name="Bukari Y."/>
            <person name="Amoako-Attah I."/>
            <person name="Meinhardt L.W."/>
            <person name="Bailey B.A."/>
            <person name="Cohen S.P."/>
        </authorList>
    </citation>
    <scope>NUCLEOTIDE SEQUENCE [LARGE SCALE GENOMIC DNA]</scope>
    <source>
        <strain evidence="3 4">GH-19</strain>
    </source>
</reference>
<evidence type="ECO:0000256" key="1">
    <source>
        <dbReference type="SAM" id="MobiDB-lite"/>
    </source>
</evidence>
<feature type="region of interest" description="Disordered" evidence="1">
    <location>
        <begin position="391"/>
        <end position="428"/>
    </location>
</feature>
<evidence type="ECO:0000256" key="2">
    <source>
        <dbReference type="SAM" id="Phobius"/>
    </source>
</evidence>
<dbReference type="EMBL" id="JBANRG010000015">
    <property type="protein sequence ID" value="KAK7460644.1"/>
    <property type="molecule type" value="Genomic_DNA"/>
</dbReference>
<feature type="transmembrane region" description="Helical" evidence="2">
    <location>
        <begin position="289"/>
        <end position="314"/>
    </location>
</feature>
<feature type="compositionally biased region" description="Polar residues" evidence="1">
    <location>
        <begin position="252"/>
        <end position="280"/>
    </location>
</feature>
<sequence>MTSYHSDVNVSQLTRNVSTVGATVLQNRNGQSFDQHILAFFSPWDLSSFALSSAIFTRPPIYAMVTSSIDDSGLEITNEDTDTCSSTFDVHWQGGIRPPLSNEFTSLHLTCRFGCYMPLKFDASLIKHIVRVGSNTEFTVNAPDVLDLKDEIGCHVQLEDSIGDRGYYFFTFERDHSLCDDERDHSQTTQGPGPSITSLPASSENPISQTPSTNTAASDPSSDSTSLSFTATISSSSSRFTISPGTFHSVEPSLTNSLSNEPHSTTQSLTSPVSLDSNPQAAGRGKQSIGAIVGGSVVGAVVLTLSCVFCFVFVRRRRKFNGEYRARPFSVPELRGRQNSIIVTEQHSYEHTSIPSDRKHSLEFLPRNLTRGVAAHSERSSVGAVVMSDYSSQSPIVDPPSRSPRSARKFKDHIPPSIPRQLDNPTSHERLEDNIESPAVHRSRVVQSLQAQVQQLISENARLAELTMPPPAYQSSKKNK</sequence>
<accession>A0ABR1JF75</accession>
<protein>
    <submittedName>
        <fullName evidence="3">Uncharacterized protein</fullName>
    </submittedName>
</protein>
<organism evidence="3 4">
    <name type="scientific">Marasmiellus scandens</name>
    <dbReference type="NCBI Taxonomy" id="2682957"/>
    <lineage>
        <taxon>Eukaryota</taxon>
        <taxon>Fungi</taxon>
        <taxon>Dikarya</taxon>
        <taxon>Basidiomycota</taxon>
        <taxon>Agaricomycotina</taxon>
        <taxon>Agaricomycetes</taxon>
        <taxon>Agaricomycetidae</taxon>
        <taxon>Agaricales</taxon>
        <taxon>Marasmiineae</taxon>
        <taxon>Omphalotaceae</taxon>
        <taxon>Marasmiellus</taxon>
    </lineage>
</organism>
<proteinExistence type="predicted"/>